<comment type="caution">
    <text evidence="1">The sequence shown here is derived from an EMBL/GenBank/DDBJ whole genome shotgun (WGS) entry which is preliminary data.</text>
</comment>
<dbReference type="Gene3D" id="1.10.490.110">
    <property type="entry name" value="Uncharacterized conserved protein DUF2267"/>
    <property type="match status" value="1"/>
</dbReference>
<reference evidence="2" key="1">
    <citation type="journal article" date="2015" name="Chem. Biol.">
        <title>Structure, bioactivity, and resistance mechanism of streptomonomicin, an unusual lasso Peptide from an understudied halophilic actinomycete.</title>
        <authorList>
            <person name="Metelev M."/>
            <person name="Tietz J.I."/>
            <person name="Melby J.O."/>
            <person name="Blair P.M."/>
            <person name="Zhu L."/>
            <person name="Livnat I."/>
            <person name="Severinov K."/>
            <person name="Mitchell D.A."/>
        </authorList>
    </citation>
    <scope>NUCLEOTIDE SEQUENCE [LARGE SCALE GENOMIC DNA]</scope>
    <source>
        <strain evidence="2">YIM 90003</strain>
    </source>
</reference>
<keyword evidence="2" id="KW-1185">Reference proteome</keyword>
<evidence type="ECO:0000313" key="2">
    <source>
        <dbReference type="Proteomes" id="UP000031675"/>
    </source>
</evidence>
<dbReference type="AlphaFoldDB" id="A0A0C2JFA6"/>
<proteinExistence type="predicted"/>
<dbReference type="EMBL" id="JROO01000006">
    <property type="protein sequence ID" value="KII00037.1"/>
    <property type="molecule type" value="Genomic_DNA"/>
</dbReference>
<dbReference type="InterPro" id="IPR018727">
    <property type="entry name" value="DUF2267"/>
</dbReference>
<organism evidence="1 2">
    <name type="scientific">Streptomonospora alba</name>
    <dbReference type="NCBI Taxonomy" id="183763"/>
    <lineage>
        <taxon>Bacteria</taxon>
        <taxon>Bacillati</taxon>
        <taxon>Actinomycetota</taxon>
        <taxon>Actinomycetes</taxon>
        <taxon>Streptosporangiales</taxon>
        <taxon>Nocardiopsidaceae</taxon>
        <taxon>Streptomonospora</taxon>
    </lineage>
</organism>
<evidence type="ECO:0000313" key="1">
    <source>
        <dbReference type="EMBL" id="KII00037.1"/>
    </source>
</evidence>
<dbReference type="STRING" id="183763.LP52_03590"/>
<gene>
    <name evidence="1" type="ORF">LP52_03590</name>
</gene>
<dbReference type="InterPro" id="IPR038282">
    <property type="entry name" value="DUF2267_sf"/>
</dbReference>
<dbReference type="Pfam" id="PF10025">
    <property type="entry name" value="DUF2267"/>
    <property type="match status" value="1"/>
</dbReference>
<accession>A0A0C2JFA6</accession>
<sequence length="138" mass="14525">MVQPETGDAGDAFLARVQEHAGLDSREEARRLTAATLAALQRSLSGGQFNDLAGNLPPALQPEHEASEQAVAFDKGAFLDKVSGGVSTVDPAEVERGVSAVLNTVRERLPREETEDTLSQLPKELSALFTGASGTPRG</sequence>
<protein>
    <recommendedName>
        <fullName evidence="3">DUF2267 domain-containing protein</fullName>
    </recommendedName>
</protein>
<name>A0A0C2JFA6_9ACTN</name>
<dbReference type="Proteomes" id="UP000031675">
    <property type="component" value="Unassembled WGS sequence"/>
</dbReference>
<dbReference type="RefSeq" id="WP_040270707.1">
    <property type="nucleotide sequence ID" value="NZ_JROO01000006.1"/>
</dbReference>
<evidence type="ECO:0008006" key="3">
    <source>
        <dbReference type="Google" id="ProtNLM"/>
    </source>
</evidence>